<proteinExistence type="predicted"/>
<keyword evidence="4" id="KW-1185">Reference proteome</keyword>
<dbReference type="EMBL" id="JASCXX010000002">
    <property type="protein sequence ID" value="MDI6447868.1"/>
    <property type="molecule type" value="Genomic_DNA"/>
</dbReference>
<keyword evidence="1" id="KW-1133">Transmembrane helix</keyword>
<evidence type="ECO:0000313" key="4">
    <source>
        <dbReference type="Proteomes" id="UP001431776"/>
    </source>
</evidence>
<evidence type="ECO:0000259" key="2">
    <source>
        <dbReference type="Pfam" id="PF10882"/>
    </source>
</evidence>
<keyword evidence="1" id="KW-0812">Transmembrane</keyword>
<dbReference type="Proteomes" id="UP001431776">
    <property type="component" value="Unassembled WGS sequence"/>
</dbReference>
<dbReference type="Pfam" id="PF10882">
    <property type="entry name" value="bPH_5"/>
    <property type="match status" value="1"/>
</dbReference>
<keyword evidence="1" id="KW-0472">Membrane</keyword>
<protein>
    <submittedName>
        <fullName evidence="3">PH domain-containing protein</fullName>
    </submittedName>
</protein>
<comment type="caution">
    <text evidence="3">The sequence shown here is derived from an EMBL/GenBank/DDBJ whole genome shotgun (WGS) entry which is preliminary data.</text>
</comment>
<accession>A0AAW6TXW4</accession>
<dbReference type="InterPro" id="IPR027783">
    <property type="entry name" value="Bacterial_PH-related"/>
</dbReference>
<dbReference type="AlphaFoldDB" id="A0AAW6TXW4"/>
<gene>
    <name evidence="3" type="ORF">QJ522_02335</name>
</gene>
<feature type="transmembrane region" description="Helical" evidence="1">
    <location>
        <begin position="12"/>
        <end position="38"/>
    </location>
</feature>
<feature type="domain" description="Bacterial Pleckstrin homology" evidence="2">
    <location>
        <begin position="68"/>
        <end position="162"/>
    </location>
</feature>
<dbReference type="RefSeq" id="WP_349243279.1">
    <property type="nucleotide sequence ID" value="NZ_JASCXX010000002.1"/>
</dbReference>
<reference evidence="3" key="1">
    <citation type="submission" date="2023-05" db="EMBL/GenBank/DDBJ databases">
        <title>Anaerotaeda fermentans gen. nov., sp. nov., a novel anaerobic planctomycete of the new family within the order Sedimentisphaerales isolated from Taman Peninsula, Russia.</title>
        <authorList>
            <person name="Khomyakova M.A."/>
            <person name="Merkel A.Y."/>
            <person name="Slobodkin A.I."/>
        </authorList>
    </citation>
    <scope>NUCLEOTIDE SEQUENCE</scope>
    <source>
        <strain evidence="3">M17dextr</strain>
    </source>
</reference>
<name>A0AAW6TXW4_9BACT</name>
<sequence>MTNGAQRFGAEWSMAVRITTAVVIFATIFVVGVMLRIATGPGPTWLAPLAFVPAAVLSVTILFAPLGFTVDSVGVIIHRLGRNIYIRHDEIASVERIEASQIGLGFRVFGSGGFFGFFGRFYSRQLGRFRGYITNRKDLVLITLRDGAKLVLSPHPGDVFVECAKNARK</sequence>
<evidence type="ECO:0000313" key="3">
    <source>
        <dbReference type="EMBL" id="MDI6447868.1"/>
    </source>
</evidence>
<evidence type="ECO:0000256" key="1">
    <source>
        <dbReference type="SAM" id="Phobius"/>
    </source>
</evidence>
<feature type="transmembrane region" description="Helical" evidence="1">
    <location>
        <begin position="50"/>
        <end position="77"/>
    </location>
</feature>
<organism evidence="3 4">
    <name type="scientific">Anaerobaca lacustris</name>
    <dbReference type="NCBI Taxonomy" id="3044600"/>
    <lineage>
        <taxon>Bacteria</taxon>
        <taxon>Pseudomonadati</taxon>
        <taxon>Planctomycetota</taxon>
        <taxon>Phycisphaerae</taxon>
        <taxon>Sedimentisphaerales</taxon>
        <taxon>Anaerobacaceae</taxon>
        <taxon>Anaerobaca</taxon>
    </lineage>
</organism>